<dbReference type="InterPro" id="IPR036071">
    <property type="entry name" value="AMMECR1_dom_sf"/>
</dbReference>
<accession>A0A1E3NRS6</accession>
<dbReference type="PANTHER" id="PTHR13016:SF0">
    <property type="entry name" value="AMME SYNDROME CANDIDATE GENE 1 PROTEIN"/>
    <property type="match status" value="1"/>
</dbReference>
<evidence type="ECO:0000259" key="1">
    <source>
        <dbReference type="PROSITE" id="PS51112"/>
    </source>
</evidence>
<organism evidence="2 3">
    <name type="scientific">Pichia membranifaciens NRRL Y-2026</name>
    <dbReference type="NCBI Taxonomy" id="763406"/>
    <lineage>
        <taxon>Eukaryota</taxon>
        <taxon>Fungi</taxon>
        <taxon>Dikarya</taxon>
        <taxon>Ascomycota</taxon>
        <taxon>Saccharomycotina</taxon>
        <taxon>Pichiomycetes</taxon>
        <taxon>Pichiales</taxon>
        <taxon>Pichiaceae</taxon>
        <taxon>Pichia</taxon>
    </lineage>
</organism>
<protein>
    <recommendedName>
        <fullName evidence="1">AMMECR1 domain-containing protein</fullName>
    </recommendedName>
</protein>
<dbReference type="SUPFAM" id="SSF143447">
    <property type="entry name" value="AMMECR1-like"/>
    <property type="match status" value="1"/>
</dbReference>
<dbReference type="Pfam" id="PF01871">
    <property type="entry name" value="AMMECR1"/>
    <property type="match status" value="1"/>
</dbReference>
<dbReference type="OrthoDB" id="24630at2759"/>
<dbReference type="InterPro" id="IPR027485">
    <property type="entry name" value="AMMECR1_N"/>
</dbReference>
<dbReference type="NCBIfam" id="TIGR00296">
    <property type="entry name" value="TIGR00296 family protein"/>
    <property type="match status" value="1"/>
</dbReference>
<dbReference type="Gene3D" id="3.30.700.20">
    <property type="entry name" value="Hypothetical protein ph0010, domain 1"/>
    <property type="match status" value="1"/>
</dbReference>
<evidence type="ECO:0000313" key="2">
    <source>
        <dbReference type="EMBL" id="ODQ48769.1"/>
    </source>
</evidence>
<dbReference type="InterPro" id="IPR023473">
    <property type="entry name" value="AMMECR1"/>
</dbReference>
<keyword evidence="3" id="KW-1185">Reference proteome</keyword>
<reference evidence="2 3" key="1">
    <citation type="journal article" date="2016" name="Proc. Natl. Acad. Sci. U.S.A.">
        <title>Comparative genomics of biotechnologically important yeasts.</title>
        <authorList>
            <person name="Riley R."/>
            <person name="Haridas S."/>
            <person name="Wolfe K.H."/>
            <person name="Lopes M.R."/>
            <person name="Hittinger C.T."/>
            <person name="Goeker M."/>
            <person name="Salamov A.A."/>
            <person name="Wisecaver J.H."/>
            <person name="Long T.M."/>
            <person name="Calvey C.H."/>
            <person name="Aerts A.L."/>
            <person name="Barry K.W."/>
            <person name="Choi C."/>
            <person name="Clum A."/>
            <person name="Coughlan A.Y."/>
            <person name="Deshpande S."/>
            <person name="Douglass A.P."/>
            <person name="Hanson S.J."/>
            <person name="Klenk H.-P."/>
            <person name="LaButti K.M."/>
            <person name="Lapidus A."/>
            <person name="Lindquist E.A."/>
            <person name="Lipzen A.M."/>
            <person name="Meier-Kolthoff J.P."/>
            <person name="Ohm R.A."/>
            <person name="Otillar R.P."/>
            <person name="Pangilinan J.L."/>
            <person name="Peng Y."/>
            <person name="Rokas A."/>
            <person name="Rosa C.A."/>
            <person name="Scheuner C."/>
            <person name="Sibirny A.A."/>
            <person name="Slot J.C."/>
            <person name="Stielow J.B."/>
            <person name="Sun H."/>
            <person name="Kurtzman C.P."/>
            <person name="Blackwell M."/>
            <person name="Grigoriev I.V."/>
            <person name="Jeffries T.W."/>
        </authorList>
    </citation>
    <scope>NUCLEOTIDE SEQUENCE [LARGE SCALE GENOMIC DNA]</scope>
    <source>
        <strain evidence="2 3">NRRL Y-2026</strain>
    </source>
</reference>
<gene>
    <name evidence="2" type="ORF">PICMEDRAFT_14293</name>
</gene>
<dbReference type="RefSeq" id="XP_019019882.1">
    <property type="nucleotide sequence ID" value="XM_019160313.1"/>
</dbReference>
<name>A0A1E3NRS6_9ASCO</name>
<dbReference type="PROSITE" id="PS51112">
    <property type="entry name" value="AMMECR1"/>
    <property type="match status" value="1"/>
</dbReference>
<dbReference type="STRING" id="763406.A0A1E3NRS6"/>
<dbReference type="GeneID" id="30177000"/>
<dbReference type="Proteomes" id="UP000094455">
    <property type="component" value="Unassembled WGS sequence"/>
</dbReference>
<proteinExistence type="predicted"/>
<feature type="domain" description="AMMECR1" evidence="1">
    <location>
        <begin position="1"/>
        <end position="222"/>
    </location>
</feature>
<sequence length="228" mass="25493">MSSSVVSKETATFFAYVAINQLLSKVNNTPKLSIADIAKAIDYAKYQEKIESPLFVTWNVLSVQKGTGAPIDSELRGCIGNFSNLKLPEYVEEYALISALEDPRFPPIDKYELADIEKNPSQDLQCAVTILHSFEDITDTPLAWTVGEHGIRLGFRYRSRPYSSTFLPEVAKEQGWDRQQTLDALIRKAGVAGHVSFDDTEKIHVVKVERYSGVKGEARLSEFSKISL</sequence>
<evidence type="ECO:0000313" key="3">
    <source>
        <dbReference type="Proteomes" id="UP000094455"/>
    </source>
</evidence>
<dbReference type="AlphaFoldDB" id="A0A1E3NRS6"/>
<dbReference type="PANTHER" id="PTHR13016">
    <property type="entry name" value="AMMECR1 HOMOLOG"/>
    <property type="match status" value="1"/>
</dbReference>
<dbReference type="EMBL" id="KV454001">
    <property type="protein sequence ID" value="ODQ48769.1"/>
    <property type="molecule type" value="Genomic_DNA"/>
</dbReference>
<dbReference type="InterPro" id="IPR002733">
    <property type="entry name" value="AMMECR1_domain"/>
</dbReference>